<dbReference type="Pfam" id="PF21997">
    <property type="entry name" value="DUF6928"/>
    <property type="match status" value="1"/>
</dbReference>
<sequence>MGAKTGLLIHAEGDVADALQARPALDRDACRRLISRMSAGKQITQIEDGTLGDDVYPPKGTVYLGCFPGLDIITGQHLMIDRPSLLAAEYVAHDGRRTYLHAMHSVVDWLAFGVWHDGTLVRALSLAPDEGIIENVGEVMPFEVPYWAEDHPVEAEFGEEPYPFPFHPLDLGEAALERFFGFCVEGSSSDFDDFADIDPFEIPLMGFRLTDAE</sequence>
<accession>A0A8J3TNL0</accession>
<proteinExistence type="predicted"/>
<comment type="caution">
    <text evidence="1">The sequence shown here is derived from an EMBL/GenBank/DDBJ whole genome shotgun (WGS) entry which is preliminary data.</text>
</comment>
<evidence type="ECO:0000313" key="1">
    <source>
        <dbReference type="EMBL" id="GII29132.1"/>
    </source>
</evidence>
<dbReference type="Proteomes" id="UP000650628">
    <property type="component" value="Unassembled WGS sequence"/>
</dbReference>
<dbReference type="AlphaFoldDB" id="A0A8J3TNL0"/>
<dbReference type="RefSeq" id="WP_203953125.1">
    <property type="nucleotide sequence ID" value="NZ_BOOO01000013.1"/>
</dbReference>
<gene>
    <name evidence="1" type="ORF">Pmi06nite_25740</name>
</gene>
<protein>
    <submittedName>
        <fullName evidence="1">Uncharacterized protein</fullName>
    </submittedName>
</protein>
<name>A0A8J3TNL0_9ACTN</name>
<dbReference type="InterPro" id="IPR053847">
    <property type="entry name" value="DUF6928"/>
</dbReference>
<dbReference type="EMBL" id="BOOO01000013">
    <property type="protein sequence ID" value="GII29132.1"/>
    <property type="molecule type" value="Genomic_DNA"/>
</dbReference>
<evidence type="ECO:0000313" key="2">
    <source>
        <dbReference type="Proteomes" id="UP000650628"/>
    </source>
</evidence>
<organism evidence="1 2">
    <name type="scientific">Planotetraspora mira</name>
    <dbReference type="NCBI Taxonomy" id="58121"/>
    <lineage>
        <taxon>Bacteria</taxon>
        <taxon>Bacillati</taxon>
        <taxon>Actinomycetota</taxon>
        <taxon>Actinomycetes</taxon>
        <taxon>Streptosporangiales</taxon>
        <taxon>Streptosporangiaceae</taxon>
        <taxon>Planotetraspora</taxon>
    </lineage>
</organism>
<keyword evidence="2" id="KW-1185">Reference proteome</keyword>
<reference evidence="1 2" key="1">
    <citation type="submission" date="2021-01" db="EMBL/GenBank/DDBJ databases">
        <title>Whole genome shotgun sequence of Planotetraspora mira NBRC 15435.</title>
        <authorList>
            <person name="Komaki H."/>
            <person name="Tamura T."/>
        </authorList>
    </citation>
    <scope>NUCLEOTIDE SEQUENCE [LARGE SCALE GENOMIC DNA]</scope>
    <source>
        <strain evidence="1 2">NBRC 15435</strain>
    </source>
</reference>